<keyword evidence="12" id="KW-1071">Ligand-gated ion channel</keyword>
<feature type="transmembrane region" description="Helical" evidence="15">
    <location>
        <begin position="556"/>
        <end position="579"/>
    </location>
</feature>
<keyword evidence="7" id="KW-0175">Coiled coil</keyword>
<dbReference type="PANTHER" id="PTHR42643:SF24">
    <property type="entry name" value="IONOTROPIC RECEPTOR 60A"/>
    <property type="match status" value="1"/>
</dbReference>
<keyword evidence="13" id="KW-0407">Ion channel</keyword>
<comment type="similarity">
    <text evidence="2">Belongs to the glutamate-gated ion channel (TC 1.A.10.1) family.</text>
</comment>
<evidence type="ECO:0000256" key="5">
    <source>
        <dbReference type="ARBA" id="ARBA00022692"/>
    </source>
</evidence>
<evidence type="ECO:0000313" key="19">
    <source>
        <dbReference type="Proteomes" id="UP000440578"/>
    </source>
</evidence>
<dbReference type="SMART" id="SM00918">
    <property type="entry name" value="Lig_chan-Glu_bd"/>
    <property type="match status" value="1"/>
</dbReference>
<feature type="transmembrane region" description="Helical" evidence="15">
    <location>
        <begin position="370"/>
        <end position="390"/>
    </location>
</feature>
<dbReference type="Gene3D" id="3.40.190.10">
    <property type="entry name" value="Periplasmic binding protein-like II"/>
    <property type="match status" value="1"/>
</dbReference>
<evidence type="ECO:0000256" key="13">
    <source>
        <dbReference type="ARBA" id="ARBA00023303"/>
    </source>
</evidence>
<protein>
    <submittedName>
        <fullName evidence="18">Glutamate receptor ionotropic, delta-1</fullName>
    </submittedName>
</protein>
<dbReference type="SUPFAM" id="SSF53850">
    <property type="entry name" value="Periplasmic binding protein-like II"/>
    <property type="match status" value="1"/>
</dbReference>
<feature type="domain" description="Ionotropic glutamate receptor L-glutamate and glycine-binding" evidence="17">
    <location>
        <begin position="200"/>
        <end position="258"/>
    </location>
</feature>
<evidence type="ECO:0000256" key="14">
    <source>
        <dbReference type="SAM" id="MobiDB-lite"/>
    </source>
</evidence>
<proteinExistence type="inferred from homology"/>
<keyword evidence="5 15" id="KW-0812">Transmembrane</keyword>
<dbReference type="GO" id="GO:0043226">
    <property type="term" value="C:organelle"/>
    <property type="evidence" value="ECO:0007669"/>
    <property type="project" value="UniProtKB-ARBA"/>
</dbReference>
<dbReference type="FunFam" id="3.40.190.10:FF:000078">
    <property type="entry name" value="glutamate receptor ionotropic, NMDA 3B"/>
    <property type="match status" value="1"/>
</dbReference>
<dbReference type="Pfam" id="PF10613">
    <property type="entry name" value="Lig_chan-Glu_bd"/>
    <property type="match status" value="1"/>
</dbReference>
<keyword evidence="19" id="KW-1185">Reference proteome</keyword>
<dbReference type="PANTHER" id="PTHR42643">
    <property type="entry name" value="IONOTROPIC RECEPTOR 20A-RELATED"/>
    <property type="match status" value="1"/>
</dbReference>
<keyword evidence="4" id="KW-1003">Cell membrane</keyword>
<dbReference type="SMART" id="SM00079">
    <property type="entry name" value="PBPe"/>
    <property type="match status" value="1"/>
</dbReference>
<feature type="region of interest" description="Disordered" evidence="14">
    <location>
        <begin position="597"/>
        <end position="635"/>
    </location>
</feature>
<dbReference type="GO" id="GO:0005886">
    <property type="term" value="C:plasma membrane"/>
    <property type="evidence" value="ECO:0007669"/>
    <property type="project" value="UniProtKB-SubCell"/>
</dbReference>
<keyword evidence="6 15" id="KW-1133">Transmembrane helix</keyword>
<evidence type="ECO:0000256" key="11">
    <source>
        <dbReference type="ARBA" id="ARBA00023180"/>
    </source>
</evidence>
<comment type="subcellular location">
    <subcellularLocation>
        <location evidence="1">Cell membrane</location>
        <topology evidence="1">Multi-pass membrane protein</topology>
    </subcellularLocation>
</comment>
<reference evidence="18 19" key="1">
    <citation type="submission" date="2019-07" db="EMBL/GenBank/DDBJ databases">
        <title>Draft genome assembly of a fouling barnacle, Amphibalanus amphitrite (Darwin, 1854): The first reference genome for Thecostraca.</title>
        <authorList>
            <person name="Kim W."/>
        </authorList>
    </citation>
    <scope>NUCLEOTIDE SEQUENCE [LARGE SCALE GENOMIC DNA]</scope>
    <source>
        <strain evidence="18">SNU_AA5</strain>
        <tissue evidence="18">Soma without cirri and trophi</tissue>
    </source>
</reference>
<keyword evidence="10 18" id="KW-0675">Receptor</keyword>
<evidence type="ECO:0000256" key="9">
    <source>
        <dbReference type="ARBA" id="ARBA00023136"/>
    </source>
</evidence>
<evidence type="ECO:0000256" key="1">
    <source>
        <dbReference type="ARBA" id="ARBA00004651"/>
    </source>
</evidence>
<evidence type="ECO:0000256" key="10">
    <source>
        <dbReference type="ARBA" id="ARBA00023170"/>
    </source>
</evidence>
<dbReference type="GO" id="GO:0015276">
    <property type="term" value="F:ligand-gated monoatomic ion channel activity"/>
    <property type="evidence" value="ECO:0007669"/>
    <property type="project" value="InterPro"/>
</dbReference>
<dbReference type="GO" id="GO:0050906">
    <property type="term" value="P:detection of stimulus involved in sensory perception"/>
    <property type="evidence" value="ECO:0007669"/>
    <property type="project" value="UniProtKB-ARBA"/>
</dbReference>
<dbReference type="Proteomes" id="UP000440578">
    <property type="component" value="Unassembled WGS sequence"/>
</dbReference>
<dbReference type="InterPro" id="IPR052192">
    <property type="entry name" value="Insect_Ionotropic_Sensory_Rcpt"/>
</dbReference>
<dbReference type="OrthoDB" id="6375714at2759"/>
<feature type="domain" description="Ionotropic glutamate receptor C-terminal" evidence="16">
    <location>
        <begin position="185"/>
        <end position="535"/>
    </location>
</feature>
<dbReference type="Pfam" id="PF00060">
    <property type="entry name" value="Lig_chan"/>
    <property type="match status" value="1"/>
</dbReference>
<evidence type="ECO:0000256" key="12">
    <source>
        <dbReference type="ARBA" id="ARBA00023286"/>
    </source>
</evidence>
<dbReference type="EMBL" id="VIIS01001972">
    <property type="protein sequence ID" value="KAF0290209.1"/>
    <property type="molecule type" value="Genomic_DNA"/>
</dbReference>
<evidence type="ECO:0000256" key="7">
    <source>
        <dbReference type="ARBA" id="ARBA00023054"/>
    </source>
</evidence>
<dbReference type="InterPro" id="IPR001320">
    <property type="entry name" value="Iontro_rcpt_C"/>
</dbReference>
<keyword evidence="3" id="KW-0813">Transport</keyword>
<keyword evidence="8" id="KW-0406">Ion transport</keyword>
<evidence type="ECO:0000256" key="4">
    <source>
        <dbReference type="ARBA" id="ARBA00022475"/>
    </source>
</evidence>
<evidence type="ECO:0000313" key="18">
    <source>
        <dbReference type="EMBL" id="KAF0290209.1"/>
    </source>
</evidence>
<evidence type="ECO:0000259" key="17">
    <source>
        <dbReference type="SMART" id="SM00918"/>
    </source>
</evidence>
<keyword evidence="11" id="KW-0325">Glycoprotein</keyword>
<accession>A0A6A4VAQ2</accession>
<evidence type="ECO:0000256" key="6">
    <source>
        <dbReference type="ARBA" id="ARBA00022989"/>
    </source>
</evidence>
<dbReference type="AlphaFoldDB" id="A0A6A4VAQ2"/>
<name>A0A6A4VAQ2_AMPAM</name>
<sequence>MTSRDDVVLLAEEHPLLGSALRQLHAATRSLQLAAPVGRLRWAPTMPPAKTCVLWLHEATWRRIHSTRPARLLRRWGNRCRRMLVVESAKDIERSVSRKLLRFDQAETVSVVMISKDLRSAQVFAHTIDCVDRTLLGTSLVANATARTPGDVAVVPERRTSGCRGGCGRGPTWFVEGRDELRGHTLRVATTAAVDTIYARFVTENGVRRTVGVEVNMLKMVSKALGFKYELTEPTDLHGLFGQEENGTWTGVIGMILNGSADMAIGDISVTLARSRVIDVTYPFHQEPVSFMLRRPPLLPRWVAIAAPFDATTWGVLAAALTIATLLFAAVPALSGGPAAIGGWTRLTNAGFVVWASITGQDQVPDPRHALGRCVALLWVVFSVIIGVYYQTMLVSKLSVPVYGRPVNSLEDLALSPFQVKSASGTAATVYLESFRGADTLFARLPEKMTLFPIEDLTSSTAPLDDRAAYVNELGHLQHALKDRKDRHLYYISRARFFQTGLAWPVRKGACFARRLNTSVMRLLQSGIVELWLSVARIRDRPEPAAPRALTVGDMAAALLVLTVGGAAATLVFVLELVLNQRSRRAQKEAWSRVSRRLTRAQPPWGQRAVREGTENGGDSAGPAPTAPPPERERY</sequence>
<dbReference type="InterPro" id="IPR019594">
    <property type="entry name" value="Glu/Gly-bd"/>
</dbReference>
<evidence type="ECO:0000256" key="3">
    <source>
        <dbReference type="ARBA" id="ARBA00022448"/>
    </source>
</evidence>
<evidence type="ECO:0000259" key="16">
    <source>
        <dbReference type="SMART" id="SM00079"/>
    </source>
</evidence>
<keyword evidence="9 15" id="KW-0472">Membrane</keyword>
<evidence type="ECO:0000256" key="2">
    <source>
        <dbReference type="ARBA" id="ARBA00008685"/>
    </source>
</evidence>
<dbReference type="Gene3D" id="1.10.287.70">
    <property type="match status" value="1"/>
</dbReference>
<organism evidence="18 19">
    <name type="scientific">Amphibalanus amphitrite</name>
    <name type="common">Striped barnacle</name>
    <name type="synonym">Balanus amphitrite</name>
    <dbReference type="NCBI Taxonomy" id="1232801"/>
    <lineage>
        <taxon>Eukaryota</taxon>
        <taxon>Metazoa</taxon>
        <taxon>Ecdysozoa</taxon>
        <taxon>Arthropoda</taxon>
        <taxon>Crustacea</taxon>
        <taxon>Multicrustacea</taxon>
        <taxon>Cirripedia</taxon>
        <taxon>Thoracica</taxon>
        <taxon>Thoracicalcarea</taxon>
        <taxon>Balanomorpha</taxon>
        <taxon>Balanoidea</taxon>
        <taxon>Balanidae</taxon>
        <taxon>Amphibalaninae</taxon>
        <taxon>Amphibalanus</taxon>
    </lineage>
</organism>
<feature type="transmembrane region" description="Helical" evidence="15">
    <location>
        <begin position="302"/>
        <end position="331"/>
    </location>
</feature>
<gene>
    <name evidence="18" type="primary">GRID1_2</name>
    <name evidence="18" type="ORF">FJT64_011576</name>
</gene>
<comment type="caution">
    <text evidence="18">The sequence shown here is derived from an EMBL/GenBank/DDBJ whole genome shotgun (WGS) entry which is preliminary data.</text>
</comment>
<evidence type="ECO:0000256" key="8">
    <source>
        <dbReference type="ARBA" id="ARBA00023065"/>
    </source>
</evidence>
<evidence type="ECO:0000256" key="15">
    <source>
        <dbReference type="SAM" id="Phobius"/>
    </source>
</evidence>